<keyword evidence="3 5" id="KW-1133">Transmembrane helix</keyword>
<dbReference type="Proteomes" id="UP000007151">
    <property type="component" value="Unassembled WGS sequence"/>
</dbReference>
<evidence type="ECO:0000256" key="3">
    <source>
        <dbReference type="ARBA" id="ARBA00022989"/>
    </source>
</evidence>
<evidence type="ECO:0000313" key="7">
    <source>
        <dbReference type="Proteomes" id="UP000007151"/>
    </source>
</evidence>
<feature type="transmembrane region" description="Helical" evidence="5">
    <location>
        <begin position="42"/>
        <end position="63"/>
    </location>
</feature>
<evidence type="ECO:0000256" key="4">
    <source>
        <dbReference type="ARBA" id="ARBA00023136"/>
    </source>
</evidence>
<dbReference type="InterPro" id="IPR018499">
    <property type="entry name" value="Tetraspanin/Peripherin"/>
</dbReference>
<feature type="non-terminal residue" evidence="6">
    <location>
        <position position="1"/>
    </location>
</feature>
<dbReference type="KEGG" id="dpl:KGM_215002B"/>
<evidence type="ECO:0000256" key="5">
    <source>
        <dbReference type="SAM" id="Phobius"/>
    </source>
</evidence>
<keyword evidence="4 5" id="KW-0472">Membrane</keyword>
<accession>A0A212FPU1</accession>
<dbReference type="GO" id="GO:0016020">
    <property type="term" value="C:membrane"/>
    <property type="evidence" value="ECO:0007669"/>
    <property type="project" value="UniProtKB-SubCell"/>
</dbReference>
<protein>
    <recommendedName>
        <fullName evidence="8">Tetraspanin</fullName>
    </recommendedName>
</protein>
<dbReference type="InParanoid" id="A0A212FPU1"/>
<name>A0A212FPU1_DANPL</name>
<keyword evidence="2 5" id="KW-0812">Transmembrane</keyword>
<organism evidence="6 7">
    <name type="scientific">Danaus plexippus plexippus</name>
    <dbReference type="NCBI Taxonomy" id="278856"/>
    <lineage>
        <taxon>Eukaryota</taxon>
        <taxon>Metazoa</taxon>
        <taxon>Ecdysozoa</taxon>
        <taxon>Arthropoda</taxon>
        <taxon>Hexapoda</taxon>
        <taxon>Insecta</taxon>
        <taxon>Pterygota</taxon>
        <taxon>Neoptera</taxon>
        <taxon>Endopterygota</taxon>
        <taxon>Lepidoptera</taxon>
        <taxon>Glossata</taxon>
        <taxon>Ditrysia</taxon>
        <taxon>Papilionoidea</taxon>
        <taxon>Nymphalidae</taxon>
        <taxon>Danainae</taxon>
        <taxon>Danaini</taxon>
        <taxon>Danaina</taxon>
        <taxon>Danaus</taxon>
        <taxon>Danaus</taxon>
    </lineage>
</organism>
<feature type="transmembrane region" description="Helical" evidence="5">
    <location>
        <begin position="139"/>
        <end position="158"/>
    </location>
</feature>
<gene>
    <name evidence="6" type="ORF">KGM_215002B</name>
</gene>
<dbReference type="EMBL" id="AGBW02001194">
    <property type="protein sequence ID" value="OWR55720.1"/>
    <property type="molecule type" value="Genomic_DNA"/>
</dbReference>
<dbReference type="AlphaFoldDB" id="A0A212FPU1"/>
<reference evidence="6 7" key="1">
    <citation type="journal article" date="2011" name="Cell">
        <title>The monarch butterfly genome yields insights into long-distance migration.</title>
        <authorList>
            <person name="Zhan S."/>
            <person name="Merlin C."/>
            <person name="Boore J.L."/>
            <person name="Reppert S.M."/>
        </authorList>
    </citation>
    <scope>NUCLEOTIDE SEQUENCE [LARGE SCALE GENOMIC DNA]</scope>
    <source>
        <strain evidence="6">F-2</strain>
    </source>
</reference>
<evidence type="ECO:0000313" key="6">
    <source>
        <dbReference type="EMBL" id="OWR55720.1"/>
    </source>
</evidence>
<comment type="subcellular location">
    <subcellularLocation>
        <location evidence="1">Membrane</location>
        <topology evidence="1">Multi-pass membrane protein</topology>
    </subcellularLocation>
</comment>
<evidence type="ECO:0000256" key="1">
    <source>
        <dbReference type="ARBA" id="ARBA00004141"/>
    </source>
</evidence>
<comment type="caution">
    <text evidence="6">The sequence shown here is derived from an EMBL/GenBank/DDBJ whole genome shotgun (WGS) entry which is preliminary data.</text>
</comment>
<keyword evidence="7" id="KW-1185">Reference proteome</keyword>
<evidence type="ECO:0000256" key="2">
    <source>
        <dbReference type="ARBA" id="ARBA00022692"/>
    </source>
</evidence>
<sequence length="167" mass="18901">ALLTEDTHLFQLGIAGALLSGFVFCISFMGLYGAITSSKFLLFMYAAIVFLLLLLECSVMYYLSSNLLEKGFQKQDVYFNHAVRANLECCELNVTSTPDVKPPWSCCDQQFYSTNCTIDNVHDLDCHIAIKAWLERFQIPLYVTLVVLHVVLLSCSLLRRCLSRSHT</sequence>
<dbReference type="Pfam" id="PF00335">
    <property type="entry name" value="Tetraspanin"/>
    <property type="match status" value="1"/>
</dbReference>
<proteinExistence type="predicted"/>
<feature type="transmembrane region" description="Helical" evidence="5">
    <location>
        <begin position="12"/>
        <end position="35"/>
    </location>
</feature>
<evidence type="ECO:0008006" key="8">
    <source>
        <dbReference type="Google" id="ProtNLM"/>
    </source>
</evidence>